<organism evidence="3 4">
    <name type="scientific">Brachionus plicatilis</name>
    <name type="common">Marine rotifer</name>
    <name type="synonym">Brachionus muelleri</name>
    <dbReference type="NCBI Taxonomy" id="10195"/>
    <lineage>
        <taxon>Eukaryota</taxon>
        <taxon>Metazoa</taxon>
        <taxon>Spiralia</taxon>
        <taxon>Gnathifera</taxon>
        <taxon>Rotifera</taxon>
        <taxon>Eurotatoria</taxon>
        <taxon>Monogononta</taxon>
        <taxon>Pseudotrocha</taxon>
        <taxon>Ploima</taxon>
        <taxon>Brachionidae</taxon>
        <taxon>Brachionus</taxon>
    </lineage>
</organism>
<protein>
    <recommendedName>
        <fullName evidence="2">SOCS box domain-containing protein</fullName>
    </recommendedName>
</protein>
<feature type="domain" description="SOCS box" evidence="2">
    <location>
        <begin position="1248"/>
        <end position="1315"/>
    </location>
</feature>
<name>A0A3M7QVS7_BRAPC</name>
<dbReference type="SUPFAM" id="SSF48403">
    <property type="entry name" value="Ankyrin repeat"/>
    <property type="match status" value="1"/>
</dbReference>
<keyword evidence="4" id="KW-1185">Reference proteome</keyword>
<dbReference type="InterPro" id="IPR001496">
    <property type="entry name" value="SOCS_box"/>
</dbReference>
<dbReference type="Gene3D" id="1.25.40.20">
    <property type="entry name" value="Ankyrin repeat-containing domain"/>
    <property type="match status" value="1"/>
</dbReference>
<evidence type="ECO:0000256" key="1">
    <source>
        <dbReference type="SAM" id="MobiDB-lite"/>
    </source>
</evidence>
<dbReference type="PROSITE" id="PS50225">
    <property type="entry name" value="SOCS"/>
    <property type="match status" value="1"/>
</dbReference>
<gene>
    <name evidence="3" type="ORF">BpHYR1_010782</name>
</gene>
<reference evidence="3 4" key="1">
    <citation type="journal article" date="2018" name="Sci. Rep.">
        <title>Genomic signatures of local adaptation to the degree of environmental predictability in rotifers.</title>
        <authorList>
            <person name="Franch-Gras L."/>
            <person name="Hahn C."/>
            <person name="Garcia-Roger E.M."/>
            <person name="Carmona M.J."/>
            <person name="Serra M."/>
            <person name="Gomez A."/>
        </authorList>
    </citation>
    <scope>NUCLEOTIDE SEQUENCE [LARGE SCALE GENOMIC DNA]</scope>
    <source>
        <strain evidence="3">HYR1</strain>
    </source>
</reference>
<evidence type="ECO:0000313" key="4">
    <source>
        <dbReference type="Proteomes" id="UP000276133"/>
    </source>
</evidence>
<comment type="caution">
    <text evidence="3">The sequence shown here is derived from an EMBL/GenBank/DDBJ whole genome shotgun (WGS) entry which is preliminary data.</text>
</comment>
<feature type="compositionally biased region" description="Basic and acidic residues" evidence="1">
    <location>
        <begin position="205"/>
        <end position="217"/>
    </location>
</feature>
<dbReference type="EMBL" id="REGN01004975">
    <property type="protein sequence ID" value="RNA15339.1"/>
    <property type="molecule type" value="Genomic_DNA"/>
</dbReference>
<dbReference type="OrthoDB" id="3246549at2759"/>
<evidence type="ECO:0000313" key="3">
    <source>
        <dbReference type="EMBL" id="RNA15339.1"/>
    </source>
</evidence>
<dbReference type="Proteomes" id="UP000276133">
    <property type="component" value="Unassembled WGS sequence"/>
</dbReference>
<accession>A0A3M7QVS7</accession>
<sequence length="1315" mass="148270">MNFLWHTALSVVDLSSSLMYNLLGRDLTESDIQLVEQLFAYVSKSELNSVATSAAELERLIELDSKNMANLTHSLLQSIDSSKSKDLLLITNKHTGYNLIQTMITCTMQLAGRVLGDNAHIFAHKSSSDMDNDLDYLIGQRLNLFSLLLKSYSCDPNRGLLLSNKTKYCVHVAGTERTVRPSPPPKPAAARPKLNNVLVDFETGSSEKIDSDTRSELTADTIVKNSPSRLSPRPAPASPCSHITNIELAFVTAHTDQQTIDQLANTPIDTPLLLLCCVYSCTNLASVSQSSNKQTLERNDFSAYRRNTVQSESQADVALLKLSRSNSLNSVANRHSDSYSLWSSSSSSSSSGGGSSHTSSSFSSASSLSFGSFSSSPTTSRSKLFKSSVKLTKTLSDSSDNFKPVAYAESDSSGSSNLFEYDEKDELTFYDKYDHDFNSVCYKLSPSEPHAANSTHSLLSSDENCRLRPKWSTCSTNSGSSTGANFAHHKLNQLRLKLVDSLLDNGADKYLIAKLSAHSLAQMNKRSRLALKKWFDWRRDDEQTGFELRPVSPMMAALCLDDVDMFARLYKHQHLLFSYFRPDEDYELIYYAIKFQSKHCLVYLLSNLNSESVPRLLDSAGSSPLNKNVNTMFYILENTRSSKIIKVLLNCGFDLTKREPATGNTALHCLFNEQAAKSKFAKSKKVLAEYTDPESLARILFLMLKKGGLRTHVNALNNERKLCVESLFEWDELVETVFFKEVGKVGRHQWKTQFKECVRLLLKAGADLLLNINNVELDNHGYHNCIATLLNTLLRRSALGLRAKFSLHKVLDIEFLEYMLNDLMDVNLITLNLAKNGPLTYPPAPQDHALRLPQRDCSVEKYLELLLHSQIDEFASAHQLFDTLLNFQLCLNNKMRVRLQSSFKSWTRLINPHVIKRLLTNWILCPNFLNSSQQFEKNNFVKHVLVELIKHELYDPNDSSCHAAQTPAESVQSNNLLSHCVQLVFASKTCYQLELVYDLMRTLIQHGADPNLAPFDLSWAGAHRHKATNSILAQLCDPFLTERPSPILTSVNLSRHQSTHHKKDQHRHHHHHHHHHHSYFNDYFKDKLFSVINENGPVSSMRHVSPLVSEKEIEVTRRMSEGCVSPNFTARKHHLSNPICLLTPSASFASFLALNNLNGVTSNVKSNNIVVDSMVLFLNYYKRFVKLLFDSMENSKINEIFVSKSLVGDLQLCSHHNHQHHHSYHHSSSSMPNAKNLPPGQKVYSLESLDMYLERLVSSPRSLKSICRRMILSRLKENGKLTNDLNNESTLIQVTAQIDDLPAPKPVKNYLLFIE</sequence>
<dbReference type="InterPro" id="IPR036770">
    <property type="entry name" value="Ankyrin_rpt-contain_sf"/>
</dbReference>
<proteinExistence type="predicted"/>
<feature type="region of interest" description="Disordered" evidence="1">
    <location>
        <begin position="205"/>
        <end position="237"/>
    </location>
</feature>
<evidence type="ECO:0000259" key="2">
    <source>
        <dbReference type="PROSITE" id="PS50225"/>
    </source>
</evidence>